<dbReference type="PIRSF" id="PIRSF002741">
    <property type="entry name" value="MppA"/>
    <property type="match status" value="1"/>
</dbReference>
<dbReference type="Gene3D" id="3.40.190.10">
    <property type="entry name" value="Periplasmic binding protein-like II"/>
    <property type="match status" value="1"/>
</dbReference>
<dbReference type="EMBL" id="CP146609">
    <property type="protein sequence ID" value="WWX22890.1"/>
    <property type="molecule type" value="Genomic_DNA"/>
</dbReference>
<keyword evidence="3" id="KW-1185">Reference proteome</keyword>
<evidence type="ECO:0000259" key="1">
    <source>
        <dbReference type="Pfam" id="PF00496"/>
    </source>
</evidence>
<dbReference type="InterPro" id="IPR039424">
    <property type="entry name" value="SBP_5"/>
</dbReference>
<dbReference type="NCBIfam" id="TIGR02294">
    <property type="entry name" value="nickel_nikA"/>
    <property type="match status" value="1"/>
</dbReference>
<dbReference type="Pfam" id="PF00496">
    <property type="entry name" value="SBP_bac_5"/>
    <property type="match status" value="1"/>
</dbReference>
<dbReference type="Gene3D" id="3.10.105.10">
    <property type="entry name" value="Dipeptide-binding Protein, Domain 3"/>
    <property type="match status" value="1"/>
</dbReference>
<dbReference type="PANTHER" id="PTHR30290">
    <property type="entry name" value="PERIPLASMIC BINDING COMPONENT OF ABC TRANSPORTER"/>
    <property type="match status" value="1"/>
</dbReference>
<dbReference type="SUPFAM" id="SSF53850">
    <property type="entry name" value="Periplasmic binding protein-like II"/>
    <property type="match status" value="1"/>
</dbReference>
<proteinExistence type="predicted"/>
<dbReference type="Proteomes" id="UP001385389">
    <property type="component" value="Chromosome"/>
</dbReference>
<organism evidence="2 3">
    <name type="scientific">Pseudodesulfovibrio methanolicus</name>
    <dbReference type="NCBI Taxonomy" id="3126690"/>
    <lineage>
        <taxon>Bacteria</taxon>
        <taxon>Pseudomonadati</taxon>
        <taxon>Thermodesulfobacteriota</taxon>
        <taxon>Desulfovibrionia</taxon>
        <taxon>Desulfovibrionales</taxon>
        <taxon>Desulfovibrionaceae</taxon>
    </lineage>
</organism>
<dbReference type="PANTHER" id="PTHR30290:SF37">
    <property type="entry name" value="NICKEL-BINDING PERIPLASMIC PROTEIN"/>
    <property type="match status" value="1"/>
</dbReference>
<sequence length="526" mass="58892">MFTALPGALAAPPEGKDVLVYSWNSNMGEFNPHLYSPNQMFSQNLIYEPLVHYRADGTVTPCLAESWVISPDGREYTFKLRKDVRFSDGQPFNAMAVKRNIDAIMFNHERHQWLELINQLWKAKEAGKEPATVLDEYTVKLTLHDPYYPALQELALIRPVRFLSPAAMPESGNTSKGIKAPIGTGPWKMVESVKSEYVLMERNEDYWGDKTKTKYLLIKIIPDTNARVVAFETGQIDLIYGGAGHGSGQIGLDSFENYRHVPGVVTKISGPLATRALALNTNRFPTNDIAVRKAILHAVDRDAMVKHIFMDVEQRADTLFSPSFPYCDLKLKPYDFSRDKAEALLDKAGWVLADGAKYRSKDGKELALDLCFAGNDTLMKSVAEVVQGDLKKVGIKVNLVGEEKDSNLARQKSGEFGMIFGSTFGAPYDPHSFVSSMRVPSHADYQAQLGLPMKADIDKAIGQVLVSVDKTKRQELYRYILGTLHENAVYMPITYLTNIMVYRDGLKGAHFGPTKDEIPFETIYKD</sequence>
<dbReference type="CDD" id="cd08489">
    <property type="entry name" value="PBP2_NikA"/>
    <property type="match status" value="1"/>
</dbReference>
<feature type="domain" description="Solute-binding protein family 5" evidence="1">
    <location>
        <begin position="58"/>
        <end position="441"/>
    </location>
</feature>
<evidence type="ECO:0000313" key="2">
    <source>
        <dbReference type="EMBL" id="WWX22890.1"/>
    </source>
</evidence>
<evidence type="ECO:0000313" key="3">
    <source>
        <dbReference type="Proteomes" id="UP001385389"/>
    </source>
</evidence>
<dbReference type="InterPro" id="IPR030678">
    <property type="entry name" value="Peptide/Ni-bd"/>
</dbReference>
<reference evidence="2 3" key="1">
    <citation type="submission" date="2024-03" db="EMBL/GenBank/DDBJ databases">
        <title>Phenotype and Genome Characterization of a Sulfate-Reducing Bacterium Pseudodesulfovibrio sp. strain 5S69, isolated from Petroleum Reservoir in Tatarstan (Russia).</title>
        <authorList>
            <person name="Bidzhieva S.K."/>
            <person name="Kadnikov V."/>
            <person name="Tourova T.P."/>
            <person name="Samigullina S.R."/>
            <person name="Sokolova D.S."/>
            <person name="Poltaraus A.B."/>
            <person name="Avtukh A.N."/>
            <person name="Tereshina V.M."/>
            <person name="Mardanov A.V."/>
            <person name="Nazina T.N."/>
        </authorList>
    </citation>
    <scope>NUCLEOTIDE SEQUENCE [LARGE SCALE GENOMIC DNA]</scope>
    <source>
        <strain evidence="2 3">5S69</strain>
    </source>
</reference>
<gene>
    <name evidence="2" type="primary">nikA</name>
    <name evidence="2" type="ORF">V8V93_01525</name>
</gene>
<name>A0ABZ2J3E4_9BACT</name>
<dbReference type="InterPro" id="IPR000914">
    <property type="entry name" value="SBP_5_dom"/>
</dbReference>
<dbReference type="RefSeq" id="WP_338668606.1">
    <property type="nucleotide sequence ID" value="NZ_CP146609.1"/>
</dbReference>
<protein>
    <submittedName>
        <fullName evidence="2">Nickel ABC transporter substrate-binding protein</fullName>
    </submittedName>
</protein>
<accession>A0ABZ2J3E4</accession>
<dbReference type="InterPro" id="IPR011980">
    <property type="entry name" value="CntA-like"/>
</dbReference>